<keyword evidence="1" id="KW-0472">Membrane</keyword>
<feature type="transmembrane region" description="Helical" evidence="1">
    <location>
        <begin position="162"/>
        <end position="185"/>
    </location>
</feature>
<evidence type="ECO:0000313" key="3">
    <source>
        <dbReference type="Proteomes" id="UP000770661"/>
    </source>
</evidence>
<protein>
    <submittedName>
        <fullName evidence="2">Uncharacterized protein</fullName>
    </submittedName>
</protein>
<keyword evidence="3" id="KW-1185">Reference proteome</keyword>
<sequence length="231" mass="26143">MPDKVRPIITAPITKQALTGYLRSDITANDDDLAEVLIGTSTLYEVLTVPVLHKNKQLTVFMDTGKVNFVADSLSRNIAFVTATPEHPKHDNQIAIPNIEEEQRNDSFCAPIIYYLESGDDTQLPKLPVPLTEFRLKYNLLVRDTYLTIRQEPKRQKMSTHIALVAFVVYTLLQLLSTNGIYSLVGDQIYNDIVRQGALLQKQGKVLIVEYVLNVYMPLVDEDVVTRNYSC</sequence>
<keyword evidence="1" id="KW-1133">Transmembrane helix</keyword>
<dbReference type="Proteomes" id="UP000770661">
    <property type="component" value="Unassembled WGS sequence"/>
</dbReference>
<keyword evidence="1" id="KW-0812">Transmembrane</keyword>
<accession>A0A8J4Y9S4</accession>
<evidence type="ECO:0000256" key="1">
    <source>
        <dbReference type="SAM" id="Phobius"/>
    </source>
</evidence>
<dbReference type="EMBL" id="JACEEZ010007466">
    <property type="protein sequence ID" value="KAG0724028.1"/>
    <property type="molecule type" value="Genomic_DNA"/>
</dbReference>
<gene>
    <name evidence="2" type="ORF">GWK47_041485</name>
</gene>
<reference evidence="2" key="1">
    <citation type="submission" date="2020-07" db="EMBL/GenBank/DDBJ databases">
        <title>The High-quality genome of the commercially important snow crab, Chionoecetes opilio.</title>
        <authorList>
            <person name="Jeong J.-H."/>
            <person name="Ryu S."/>
        </authorList>
    </citation>
    <scope>NUCLEOTIDE SEQUENCE</scope>
    <source>
        <strain evidence="2">MADBK_172401_WGS</strain>
        <tissue evidence="2">Digestive gland</tissue>
    </source>
</reference>
<dbReference type="AlphaFoldDB" id="A0A8J4Y9S4"/>
<proteinExistence type="predicted"/>
<comment type="caution">
    <text evidence="2">The sequence shown here is derived from an EMBL/GenBank/DDBJ whole genome shotgun (WGS) entry which is preliminary data.</text>
</comment>
<organism evidence="2 3">
    <name type="scientific">Chionoecetes opilio</name>
    <name type="common">Atlantic snow crab</name>
    <name type="synonym">Cancer opilio</name>
    <dbReference type="NCBI Taxonomy" id="41210"/>
    <lineage>
        <taxon>Eukaryota</taxon>
        <taxon>Metazoa</taxon>
        <taxon>Ecdysozoa</taxon>
        <taxon>Arthropoda</taxon>
        <taxon>Crustacea</taxon>
        <taxon>Multicrustacea</taxon>
        <taxon>Malacostraca</taxon>
        <taxon>Eumalacostraca</taxon>
        <taxon>Eucarida</taxon>
        <taxon>Decapoda</taxon>
        <taxon>Pleocyemata</taxon>
        <taxon>Brachyura</taxon>
        <taxon>Eubrachyura</taxon>
        <taxon>Majoidea</taxon>
        <taxon>Majidae</taxon>
        <taxon>Chionoecetes</taxon>
    </lineage>
</organism>
<evidence type="ECO:0000313" key="2">
    <source>
        <dbReference type="EMBL" id="KAG0724028.1"/>
    </source>
</evidence>
<name>A0A8J4Y9S4_CHIOP</name>